<sequence length="182" mass="20017">MTMESHRVSVPPATFGAMPVIRTERLSLRPVTAADLATVLAVQGDPAAARFRPSGPADAAECARDLRAWTAHWDEHGFGYWVVEHGGEPVGLGGVQHSEFDGARYLNLYYRFRPPVWGKGFAPEMARAAVDLAAARAAHLPVWIVTTVDNEPARRVADKLGFREFRQAEYHGALSRFYTSAV</sequence>
<dbReference type="InterPro" id="IPR016181">
    <property type="entry name" value="Acyl_CoA_acyltransferase"/>
</dbReference>
<evidence type="ECO:0000313" key="3">
    <source>
        <dbReference type="Proteomes" id="UP001205185"/>
    </source>
</evidence>
<gene>
    <name evidence="2" type="ORF">LV75_002392</name>
</gene>
<proteinExistence type="predicted"/>
<dbReference type="InterPro" id="IPR000182">
    <property type="entry name" value="GNAT_dom"/>
</dbReference>
<dbReference type="Proteomes" id="UP001205185">
    <property type="component" value="Unassembled WGS sequence"/>
</dbReference>
<organism evidence="2 3">
    <name type="scientific">Actinokineospora diospyrosa</name>
    <dbReference type="NCBI Taxonomy" id="103728"/>
    <lineage>
        <taxon>Bacteria</taxon>
        <taxon>Bacillati</taxon>
        <taxon>Actinomycetota</taxon>
        <taxon>Actinomycetes</taxon>
        <taxon>Pseudonocardiales</taxon>
        <taxon>Pseudonocardiaceae</taxon>
        <taxon>Actinokineospora</taxon>
    </lineage>
</organism>
<dbReference type="InterPro" id="IPR051531">
    <property type="entry name" value="N-acetyltransferase"/>
</dbReference>
<evidence type="ECO:0000313" key="2">
    <source>
        <dbReference type="EMBL" id="MCP2269903.1"/>
    </source>
</evidence>
<dbReference type="Pfam" id="PF13302">
    <property type="entry name" value="Acetyltransf_3"/>
    <property type="match status" value="1"/>
</dbReference>
<comment type="caution">
    <text evidence="2">The sequence shown here is derived from an EMBL/GenBank/DDBJ whole genome shotgun (WGS) entry which is preliminary data.</text>
</comment>
<dbReference type="PANTHER" id="PTHR43792">
    <property type="entry name" value="GNAT FAMILY, PUTATIVE (AFU_ORTHOLOGUE AFUA_3G00765)-RELATED-RELATED"/>
    <property type="match status" value="1"/>
</dbReference>
<name>A0ABT1IB83_9PSEU</name>
<protein>
    <submittedName>
        <fullName evidence="2">Protein N-acetyltransferase, RimJ/RimL family</fullName>
    </submittedName>
</protein>
<keyword evidence="3" id="KW-1185">Reference proteome</keyword>
<reference evidence="2 3" key="1">
    <citation type="submission" date="2022-06" db="EMBL/GenBank/DDBJ databases">
        <title>Genomic Encyclopedia of Archaeal and Bacterial Type Strains, Phase II (KMG-II): from individual species to whole genera.</title>
        <authorList>
            <person name="Goeker M."/>
        </authorList>
    </citation>
    <scope>NUCLEOTIDE SEQUENCE [LARGE SCALE GENOMIC DNA]</scope>
    <source>
        <strain evidence="2 3">DSM 44255</strain>
    </source>
</reference>
<dbReference type="PROSITE" id="PS51186">
    <property type="entry name" value="GNAT"/>
    <property type="match status" value="1"/>
</dbReference>
<accession>A0ABT1IB83</accession>
<dbReference type="Gene3D" id="3.40.630.30">
    <property type="match status" value="1"/>
</dbReference>
<evidence type="ECO:0000259" key="1">
    <source>
        <dbReference type="PROSITE" id="PS51186"/>
    </source>
</evidence>
<dbReference type="PANTHER" id="PTHR43792:SF1">
    <property type="entry name" value="N-ACETYLTRANSFERASE DOMAIN-CONTAINING PROTEIN"/>
    <property type="match status" value="1"/>
</dbReference>
<dbReference type="EMBL" id="JAMTCO010000005">
    <property type="protein sequence ID" value="MCP2269903.1"/>
    <property type="molecule type" value="Genomic_DNA"/>
</dbReference>
<feature type="domain" description="N-acetyltransferase" evidence="1">
    <location>
        <begin position="26"/>
        <end position="182"/>
    </location>
</feature>
<dbReference type="SUPFAM" id="SSF55729">
    <property type="entry name" value="Acyl-CoA N-acyltransferases (Nat)"/>
    <property type="match status" value="1"/>
</dbReference>